<comment type="caution">
    <text evidence="2">The sequence shown here is derived from an EMBL/GenBank/DDBJ whole genome shotgun (WGS) entry which is preliminary data.</text>
</comment>
<proteinExistence type="predicted"/>
<evidence type="ECO:0000256" key="1">
    <source>
        <dbReference type="SAM" id="MobiDB-lite"/>
    </source>
</evidence>
<sequence>MANTRPAPNRKAQRAVKRLRDVIVGVDVERQPARGEVVTCGGDQCLAERRPSPTAHAMCDAGFANLPSEWCHYSYGDQMWAWYRDEPRALSGPTGPDTLEARWRRSLGH</sequence>
<gene>
    <name evidence="2" type="ORF">GCM10023342_18760</name>
</gene>
<evidence type="ECO:0000313" key="2">
    <source>
        <dbReference type="EMBL" id="GAA5175436.1"/>
    </source>
</evidence>
<accession>A0ABP9RD30</accession>
<name>A0ABP9RD30_9GAMM</name>
<dbReference type="Gene3D" id="3.30.1380.10">
    <property type="match status" value="1"/>
</dbReference>
<reference evidence="3" key="1">
    <citation type="journal article" date="2019" name="Int. J. Syst. Evol. Microbiol.">
        <title>The Global Catalogue of Microorganisms (GCM) 10K type strain sequencing project: providing services to taxonomists for standard genome sequencing and annotation.</title>
        <authorList>
            <consortium name="The Broad Institute Genomics Platform"/>
            <consortium name="The Broad Institute Genome Sequencing Center for Infectious Disease"/>
            <person name="Wu L."/>
            <person name="Ma J."/>
        </authorList>
    </citation>
    <scope>NUCLEOTIDE SEQUENCE [LARGE SCALE GENOMIC DNA]</scope>
    <source>
        <strain evidence="3">JCM 18472</strain>
    </source>
</reference>
<dbReference type="EMBL" id="BAABKI010000019">
    <property type="protein sequence ID" value="GAA5175436.1"/>
    <property type="molecule type" value="Genomic_DNA"/>
</dbReference>
<dbReference type="SUPFAM" id="SSF55166">
    <property type="entry name" value="Hedgehog/DD-peptidase"/>
    <property type="match status" value="1"/>
</dbReference>
<dbReference type="RefSeq" id="WP_422723628.1">
    <property type="nucleotide sequence ID" value="NZ_BAABKI010000019.1"/>
</dbReference>
<organism evidence="2 3">
    <name type="scientific">Modicisalibacter zincidurans</name>
    <dbReference type="NCBI Taxonomy" id="1178777"/>
    <lineage>
        <taxon>Bacteria</taxon>
        <taxon>Pseudomonadati</taxon>
        <taxon>Pseudomonadota</taxon>
        <taxon>Gammaproteobacteria</taxon>
        <taxon>Oceanospirillales</taxon>
        <taxon>Halomonadaceae</taxon>
        <taxon>Modicisalibacter</taxon>
    </lineage>
</organism>
<feature type="region of interest" description="Disordered" evidence="1">
    <location>
        <begin position="89"/>
        <end position="109"/>
    </location>
</feature>
<protein>
    <submittedName>
        <fullName evidence="2">Uncharacterized protein</fullName>
    </submittedName>
</protein>
<dbReference type="InterPro" id="IPR009045">
    <property type="entry name" value="Zn_M74/Hedgehog-like"/>
</dbReference>
<evidence type="ECO:0000313" key="3">
    <source>
        <dbReference type="Proteomes" id="UP001500074"/>
    </source>
</evidence>
<dbReference type="Proteomes" id="UP001500074">
    <property type="component" value="Unassembled WGS sequence"/>
</dbReference>
<keyword evidence="3" id="KW-1185">Reference proteome</keyword>